<reference evidence="2 3" key="1">
    <citation type="submission" date="2017-10" db="EMBL/GenBank/DDBJ databases">
        <title>Two draft genome sequences of Pusillimonas sp. strains isolated from a nitrate- and radionuclide-contaminated groundwater in Russia.</title>
        <authorList>
            <person name="Grouzdev D.S."/>
            <person name="Tourova T.P."/>
            <person name="Goeva M.A."/>
            <person name="Babich T.L."/>
            <person name="Sokolova D.S."/>
            <person name="Abdullin R."/>
            <person name="Poltaraus A.B."/>
            <person name="Toshchakov S.V."/>
            <person name="Nazina T.N."/>
        </authorList>
    </citation>
    <scope>NUCLEOTIDE SEQUENCE [LARGE SCALE GENOMIC DNA]</scope>
    <source>
        <strain evidence="2 3">JR1/69-2-13</strain>
    </source>
</reference>
<comment type="caution">
    <text evidence="2">The sequence shown here is derived from an EMBL/GenBank/DDBJ whole genome shotgun (WGS) entry which is preliminary data.</text>
</comment>
<feature type="compositionally biased region" description="Basic and acidic residues" evidence="1">
    <location>
        <begin position="31"/>
        <end position="42"/>
    </location>
</feature>
<name>A0A2N4UG76_9BURK</name>
<accession>A0A2N4UG76</accession>
<dbReference type="OrthoDB" id="8637338at2"/>
<dbReference type="AlphaFoldDB" id="A0A2N4UG76"/>
<evidence type="ECO:0000256" key="1">
    <source>
        <dbReference type="SAM" id="MobiDB-lite"/>
    </source>
</evidence>
<keyword evidence="3" id="KW-1185">Reference proteome</keyword>
<dbReference type="Proteomes" id="UP000234328">
    <property type="component" value="Unassembled WGS sequence"/>
</dbReference>
<proteinExistence type="predicted"/>
<organism evidence="2 3">
    <name type="scientific">Pollutimonas nitritireducens</name>
    <dbReference type="NCBI Taxonomy" id="2045209"/>
    <lineage>
        <taxon>Bacteria</taxon>
        <taxon>Pseudomonadati</taxon>
        <taxon>Pseudomonadota</taxon>
        <taxon>Betaproteobacteria</taxon>
        <taxon>Burkholderiales</taxon>
        <taxon>Alcaligenaceae</taxon>
        <taxon>Pollutimonas</taxon>
    </lineage>
</organism>
<evidence type="ECO:0000313" key="2">
    <source>
        <dbReference type="EMBL" id="PLC54024.1"/>
    </source>
</evidence>
<feature type="region of interest" description="Disordered" evidence="1">
    <location>
        <begin position="1"/>
        <end position="84"/>
    </location>
</feature>
<gene>
    <name evidence="2" type="ORF">CR155_09750</name>
</gene>
<sequence length="84" mass="8957">MTETGRSEPAFGPSDSSDSGSDIAPNMPDTDSDRENTGERPQAENTGEEPLDDDIEPDRIVQEDDAGLARTPPDPVRNGGVDED</sequence>
<dbReference type="EMBL" id="PDNV01000006">
    <property type="protein sequence ID" value="PLC54024.1"/>
    <property type="molecule type" value="Genomic_DNA"/>
</dbReference>
<evidence type="ECO:0000313" key="3">
    <source>
        <dbReference type="Proteomes" id="UP000234328"/>
    </source>
</evidence>
<protein>
    <submittedName>
        <fullName evidence="2">MatE family transporter</fullName>
    </submittedName>
</protein>
<feature type="compositionally biased region" description="Acidic residues" evidence="1">
    <location>
        <begin position="46"/>
        <end position="56"/>
    </location>
</feature>